<dbReference type="Gene3D" id="3.10.290.10">
    <property type="entry name" value="RNA-binding S4 domain"/>
    <property type="match status" value="1"/>
</dbReference>
<dbReference type="PANTHER" id="PTHR47683:SF4">
    <property type="entry name" value="PSEUDOURIDINE SYNTHASE"/>
    <property type="match status" value="1"/>
</dbReference>
<dbReference type="GO" id="GO:0003723">
    <property type="term" value="F:RNA binding"/>
    <property type="evidence" value="ECO:0007669"/>
    <property type="project" value="UniProtKB-KW"/>
</dbReference>
<dbReference type="PROSITE" id="PS01149">
    <property type="entry name" value="PSI_RSU"/>
    <property type="match status" value="1"/>
</dbReference>
<dbReference type="InterPro" id="IPR042092">
    <property type="entry name" value="PsdUridine_s_RsuA/RluB/E/F_cat"/>
</dbReference>
<dbReference type="GO" id="GO:0005829">
    <property type="term" value="C:cytosol"/>
    <property type="evidence" value="ECO:0007669"/>
    <property type="project" value="UniProtKB-ARBA"/>
</dbReference>
<keyword evidence="3 5" id="KW-0413">Isomerase</keyword>
<dbReference type="EC" id="5.4.99.-" evidence="5"/>
<dbReference type="InterPro" id="IPR020094">
    <property type="entry name" value="TruA/RsuA/RluB/E/F_N"/>
</dbReference>
<dbReference type="InterPro" id="IPR006145">
    <property type="entry name" value="PsdUridine_synth_RsuA/RluA"/>
</dbReference>
<dbReference type="InterPro" id="IPR020103">
    <property type="entry name" value="PsdUridine_synth_cat_dom_sf"/>
</dbReference>
<dbReference type="Pfam" id="PF00849">
    <property type="entry name" value="PseudoU_synth_2"/>
    <property type="match status" value="1"/>
</dbReference>
<name>A0A2V2YR52_9BACL</name>
<dbReference type="AlphaFoldDB" id="A0A2V2YR52"/>
<evidence type="ECO:0000256" key="5">
    <source>
        <dbReference type="RuleBase" id="RU003887"/>
    </source>
</evidence>
<dbReference type="GO" id="GO:0120159">
    <property type="term" value="F:rRNA pseudouridine synthase activity"/>
    <property type="evidence" value="ECO:0007669"/>
    <property type="project" value="UniProtKB-ARBA"/>
</dbReference>
<comment type="similarity">
    <text evidence="1 5">Belongs to the pseudouridine synthase RsuA family.</text>
</comment>
<keyword evidence="8" id="KW-1185">Reference proteome</keyword>
<reference evidence="7 8" key="1">
    <citation type="submission" date="2018-05" db="EMBL/GenBank/DDBJ databases">
        <title>Genomic Encyclopedia of Type Strains, Phase III (KMG-III): the genomes of soil and plant-associated and newly described type strains.</title>
        <authorList>
            <person name="Whitman W."/>
        </authorList>
    </citation>
    <scope>NUCLEOTIDE SEQUENCE [LARGE SCALE GENOMIC DNA]</scope>
    <source>
        <strain evidence="7 8">CECT 5696</strain>
    </source>
</reference>
<evidence type="ECO:0000256" key="3">
    <source>
        <dbReference type="ARBA" id="ARBA00023235"/>
    </source>
</evidence>
<dbReference type="SUPFAM" id="SSF55174">
    <property type="entry name" value="Alpha-L RNA-binding motif"/>
    <property type="match status" value="1"/>
</dbReference>
<protein>
    <recommendedName>
        <fullName evidence="5">Pseudouridine synthase</fullName>
        <ecNumber evidence="5">5.4.99.-</ecNumber>
    </recommendedName>
</protein>
<dbReference type="Gene3D" id="3.30.70.580">
    <property type="entry name" value="Pseudouridine synthase I, catalytic domain, N-terminal subdomain"/>
    <property type="match status" value="1"/>
</dbReference>
<dbReference type="PANTHER" id="PTHR47683">
    <property type="entry name" value="PSEUDOURIDINE SYNTHASE FAMILY PROTEIN-RELATED"/>
    <property type="match status" value="1"/>
</dbReference>
<organism evidence="7 8">
    <name type="scientific">Paenibacillus cellulosilyticus</name>
    <dbReference type="NCBI Taxonomy" id="375489"/>
    <lineage>
        <taxon>Bacteria</taxon>
        <taxon>Bacillati</taxon>
        <taxon>Bacillota</taxon>
        <taxon>Bacilli</taxon>
        <taxon>Bacillales</taxon>
        <taxon>Paenibacillaceae</taxon>
        <taxon>Paenibacillus</taxon>
    </lineage>
</organism>
<accession>A0A2V2YR52</accession>
<feature type="domain" description="RNA-binding S4" evidence="6">
    <location>
        <begin position="16"/>
        <end position="76"/>
    </location>
</feature>
<evidence type="ECO:0000256" key="4">
    <source>
        <dbReference type="PROSITE-ProRule" id="PRU00182"/>
    </source>
</evidence>
<evidence type="ECO:0000313" key="8">
    <source>
        <dbReference type="Proteomes" id="UP000246635"/>
    </source>
</evidence>
<dbReference type="InterPro" id="IPR050343">
    <property type="entry name" value="RsuA_PseudoU_synthase"/>
</dbReference>
<dbReference type="EMBL" id="QGTQ01000013">
    <property type="protein sequence ID" value="PWV99635.1"/>
    <property type="molecule type" value="Genomic_DNA"/>
</dbReference>
<dbReference type="SUPFAM" id="SSF55120">
    <property type="entry name" value="Pseudouridine synthase"/>
    <property type="match status" value="1"/>
</dbReference>
<dbReference type="InterPro" id="IPR036986">
    <property type="entry name" value="S4_RNA-bd_sf"/>
</dbReference>
<dbReference type="CDD" id="cd02553">
    <property type="entry name" value="PseudoU_synth_RsuA"/>
    <property type="match status" value="1"/>
</dbReference>
<dbReference type="Proteomes" id="UP000246635">
    <property type="component" value="Unassembled WGS sequence"/>
</dbReference>
<evidence type="ECO:0000256" key="1">
    <source>
        <dbReference type="ARBA" id="ARBA00008348"/>
    </source>
</evidence>
<dbReference type="PROSITE" id="PS50889">
    <property type="entry name" value="S4"/>
    <property type="match status" value="1"/>
</dbReference>
<dbReference type="InterPro" id="IPR000748">
    <property type="entry name" value="PsdUridine_synth_RsuA/RluB/E/F"/>
</dbReference>
<dbReference type="Gene3D" id="3.30.70.1560">
    <property type="entry name" value="Alpha-L RNA-binding motif"/>
    <property type="match status" value="1"/>
</dbReference>
<keyword evidence="2 4" id="KW-0694">RNA-binding</keyword>
<dbReference type="GO" id="GO:0000455">
    <property type="term" value="P:enzyme-directed rRNA pseudouridine synthesis"/>
    <property type="evidence" value="ECO:0007669"/>
    <property type="project" value="UniProtKB-ARBA"/>
</dbReference>
<dbReference type="Pfam" id="PF01479">
    <property type="entry name" value="S4"/>
    <property type="match status" value="1"/>
</dbReference>
<evidence type="ECO:0000259" key="6">
    <source>
        <dbReference type="SMART" id="SM00363"/>
    </source>
</evidence>
<evidence type="ECO:0000313" key="7">
    <source>
        <dbReference type="EMBL" id="PWV99635.1"/>
    </source>
</evidence>
<dbReference type="InterPro" id="IPR002942">
    <property type="entry name" value="S4_RNA-bd"/>
</dbReference>
<dbReference type="SMART" id="SM00363">
    <property type="entry name" value="S4"/>
    <property type="match status" value="1"/>
</dbReference>
<dbReference type="FunFam" id="3.30.70.1560:FF:000001">
    <property type="entry name" value="Pseudouridine synthase"/>
    <property type="match status" value="1"/>
</dbReference>
<comment type="caution">
    <text evidence="7">The sequence shown here is derived from an EMBL/GenBank/DDBJ whole genome shotgun (WGS) entry which is preliminary data.</text>
</comment>
<dbReference type="NCBIfam" id="TIGR00093">
    <property type="entry name" value="pseudouridine synthase"/>
    <property type="match status" value="1"/>
</dbReference>
<dbReference type="CDD" id="cd00165">
    <property type="entry name" value="S4"/>
    <property type="match status" value="1"/>
</dbReference>
<proteinExistence type="inferred from homology"/>
<gene>
    <name evidence="7" type="ORF">DFQ01_1137</name>
</gene>
<sequence>MGVTMAKKDKAAGARLRLDKLLSNMGYGTRSEIKRAVKQGLVTVDGKIVKDSGMQIQPNEQQVAYAGETVVYRDVIYIMMHKPPGVVSATEDTRDETVIDLLEPDDRVLAPFPVGRLDKDTEGLLVLTNDGQLAHDLLSPKKHVPKTYIAKIHGSQPVSLNDKKLFEEGVELDDGYVTLPAQLVVDSAELHGEMYECWITITIHEGKFHQIKRMFQAVGKQVVYLKRVSMGPLVLDETLPIGTYRELTEEEVELLRSHKNSDRP</sequence>
<evidence type="ECO:0000256" key="2">
    <source>
        <dbReference type="ARBA" id="ARBA00022884"/>
    </source>
</evidence>
<dbReference type="InterPro" id="IPR018496">
    <property type="entry name" value="PsdUridine_synth_RsuA/RluB_CS"/>
</dbReference>